<comment type="caution">
    <text evidence="1">The sequence shown here is derived from an EMBL/GenBank/DDBJ whole genome shotgun (WGS) entry which is preliminary data.</text>
</comment>
<evidence type="ECO:0000313" key="1">
    <source>
        <dbReference type="EMBL" id="MCE3051291.1"/>
    </source>
</evidence>
<name>A0ABS8WKD6_DATST</name>
<evidence type="ECO:0000313" key="2">
    <source>
        <dbReference type="Proteomes" id="UP000823775"/>
    </source>
</evidence>
<protein>
    <submittedName>
        <fullName evidence="1">Uncharacterized protein</fullName>
    </submittedName>
</protein>
<reference evidence="1 2" key="1">
    <citation type="journal article" date="2021" name="BMC Genomics">
        <title>Datura genome reveals duplications of psychoactive alkaloid biosynthetic genes and high mutation rate following tissue culture.</title>
        <authorList>
            <person name="Rajewski A."/>
            <person name="Carter-House D."/>
            <person name="Stajich J."/>
            <person name="Litt A."/>
        </authorList>
    </citation>
    <scope>NUCLEOTIDE SEQUENCE [LARGE SCALE GENOMIC DNA]</scope>
    <source>
        <strain evidence="1">AR-01</strain>
    </source>
</reference>
<dbReference type="EMBL" id="JACEIK010008347">
    <property type="protein sequence ID" value="MCE3051291.1"/>
    <property type="molecule type" value="Genomic_DNA"/>
</dbReference>
<accession>A0ABS8WKD6</accession>
<keyword evidence="2" id="KW-1185">Reference proteome</keyword>
<gene>
    <name evidence="1" type="ORF">HAX54_049348</name>
</gene>
<sequence>MLTGNYGTELLLCFFFGGDETTKGLWGCAALFVPGVLRGCGFGGSVWSDFSPDTERGRRRRFCGGGGDGASLVLRWLVVAPISGRGEGEGFAALEVLRRRRGKQQGEGEYRVLRRLEVALMEEEERRRRLLWSSAKRRGAAAQCFSGEYERRRLRLVYGEGESEKNDN</sequence>
<organism evidence="1 2">
    <name type="scientific">Datura stramonium</name>
    <name type="common">Jimsonweed</name>
    <name type="synonym">Common thornapple</name>
    <dbReference type="NCBI Taxonomy" id="4076"/>
    <lineage>
        <taxon>Eukaryota</taxon>
        <taxon>Viridiplantae</taxon>
        <taxon>Streptophyta</taxon>
        <taxon>Embryophyta</taxon>
        <taxon>Tracheophyta</taxon>
        <taxon>Spermatophyta</taxon>
        <taxon>Magnoliopsida</taxon>
        <taxon>eudicotyledons</taxon>
        <taxon>Gunneridae</taxon>
        <taxon>Pentapetalae</taxon>
        <taxon>asterids</taxon>
        <taxon>lamiids</taxon>
        <taxon>Solanales</taxon>
        <taxon>Solanaceae</taxon>
        <taxon>Solanoideae</taxon>
        <taxon>Datureae</taxon>
        <taxon>Datura</taxon>
    </lineage>
</organism>
<dbReference type="Proteomes" id="UP000823775">
    <property type="component" value="Unassembled WGS sequence"/>
</dbReference>
<proteinExistence type="predicted"/>